<dbReference type="Proteomes" id="UP000824533">
    <property type="component" value="Linkage Group LG17"/>
</dbReference>
<dbReference type="EMBL" id="CM034403">
    <property type="protein sequence ID" value="KAJ0174419.1"/>
    <property type="molecule type" value="Genomic_DNA"/>
</dbReference>
<evidence type="ECO:0000313" key="1">
    <source>
        <dbReference type="EMBL" id="KAJ0174419.1"/>
    </source>
</evidence>
<gene>
    <name evidence="1" type="ORF">K1T71_009527</name>
</gene>
<name>A0ACC1CRV9_9NEOP</name>
<accession>A0ACC1CRV9</accession>
<keyword evidence="2" id="KW-1185">Reference proteome</keyword>
<protein>
    <submittedName>
        <fullName evidence="1">Uncharacterized protein</fullName>
    </submittedName>
</protein>
<sequence>MAPRKGNKVAVPRKKANGYKKPAPIPVGEVINDVNEKKKWQIGPSIGVGGFGEIYSACVHGSPKKATSYPFVIKIEPHENGPLFVEKHFYIRNTNKDDIAKFMKSNNLSSLGMPTYFGNGSHEYNGEKYRYLVLERYGKDLWTIFKECGRSFPPVTVFQLGLQMLDVLEYIHSRNYVHADLKGANILMGLKKGTENQAYLVDFGLATRVNEKEFKPDPKCAHNGTIEYTSRDAHLGVATMRGDLEILAYNMLQWIIGELPWEKSLKEPKTVQSMKESFMKNVRSNIQKHKNVPDALIKFFEYINAMKPKDVPDYTKCRQIFETYLKSHGKNRKSKLEFSTKSTQKKRDIDNVNDSENEVSKENKIVKEKNNEVKKKRSRKPKIQEDSEETDEDTESVDSQVEKRNELTTKRRHNKRDINNINDSENDVSKENQIVKEKNSEVKKKHSRKPKIQEDNKETDLVDSQVEKGNRRSKRKSSEPAVVVKVKKTRLNPKRTPPAKKNHTNIATQTPVDRDIKNLRQVSFDSPISEVMGQNGESSVNSSGDIFDDSFVVEDKKIKKKRKLLSCEETVVKRVVTKRTTERKGRSRKDAPTLLNGQGTPS</sequence>
<proteinExistence type="predicted"/>
<organism evidence="1 2">
    <name type="scientific">Dendrolimus kikuchii</name>
    <dbReference type="NCBI Taxonomy" id="765133"/>
    <lineage>
        <taxon>Eukaryota</taxon>
        <taxon>Metazoa</taxon>
        <taxon>Ecdysozoa</taxon>
        <taxon>Arthropoda</taxon>
        <taxon>Hexapoda</taxon>
        <taxon>Insecta</taxon>
        <taxon>Pterygota</taxon>
        <taxon>Neoptera</taxon>
        <taxon>Endopterygota</taxon>
        <taxon>Lepidoptera</taxon>
        <taxon>Glossata</taxon>
        <taxon>Ditrysia</taxon>
        <taxon>Bombycoidea</taxon>
        <taxon>Lasiocampidae</taxon>
        <taxon>Dendrolimus</taxon>
    </lineage>
</organism>
<evidence type="ECO:0000313" key="2">
    <source>
        <dbReference type="Proteomes" id="UP000824533"/>
    </source>
</evidence>
<reference evidence="1 2" key="1">
    <citation type="journal article" date="2021" name="Front. Genet.">
        <title>Chromosome-Level Genome Assembly Reveals Significant Gene Expansion in the Toll and IMD Signaling Pathways of Dendrolimus kikuchii.</title>
        <authorList>
            <person name="Zhou J."/>
            <person name="Wu P."/>
            <person name="Xiong Z."/>
            <person name="Liu N."/>
            <person name="Zhao N."/>
            <person name="Ji M."/>
            <person name="Qiu Y."/>
            <person name="Yang B."/>
        </authorList>
    </citation>
    <scope>NUCLEOTIDE SEQUENCE [LARGE SCALE GENOMIC DNA]</scope>
    <source>
        <strain evidence="1">Ann1</strain>
    </source>
</reference>
<comment type="caution">
    <text evidence="1">The sequence shown here is derived from an EMBL/GenBank/DDBJ whole genome shotgun (WGS) entry which is preliminary data.</text>
</comment>